<evidence type="ECO:0000313" key="3">
    <source>
        <dbReference type="Proteomes" id="UP000035929"/>
    </source>
</evidence>
<dbReference type="AlphaFoldDB" id="A0A0J6RZG4"/>
<evidence type="ECO:0000256" key="1">
    <source>
        <dbReference type="SAM" id="MobiDB-lite"/>
    </source>
</evidence>
<dbReference type="EMBL" id="LABX01000256">
    <property type="protein sequence ID" value="KMO28245.1"/>
    <property type="molecule type" value="Genomic_DNA"/>
</dbReference>
<organism evidence="2 3">
    <name type="scientific">Methylobacterium aquaticum</name>
    <dbReference type="NCBI Taxonomy" id="270351"/>
    <lineage>
        <taxon>Bacteria</taxon>
        <taxon>Pseudomonadati</taxon>
        <taxon>Pseudomonadota</taxon>
        <taxon>Alphaproteobacteria</taxon>
        <taxon>Hyphomicrobiales</taxon>
        <taxon>Methylobacteriaceae</taxon>
        <taxon>Methylobacterium</taxon>
    </lineage>
</organism>
<evidence type="ECO:0000313" key="2">
    <source>
        <dbReference type="EMBL" id="KMO28245.1"/>
    </source>
</evidence>
<proteinExistence type="predicted"/>
<feature type="compositionally biased region" description="Low complexity" evidence="1">
    <location>
        <begin position="38"/>
        <end position="56"/>
    </location>
</feature>
<feature type="compositionally biased region" description="Low complexity" evidence="1">
    <location>
        <begin position="18"/>
        <end position="30"/>
    </location>
</feature>
<dbReference type="Proteomes" id="UP000035929">
    <property type="component" value="Unassembled WGS sequence"/>
</dbReference>
<name>A0A0J6RZG4_9HYPH</name>
<sequence>MIAAARAARRSPTRVRLSGSSASASTSRAGPLAPSPRPASQRAIIRSASARCSPASNGPSSERPASASRTLSLDSVPPKPRTPPLWSDFASTQPAIAARRSGETGSAGGMADSVAAWDAGSFSLAPAGPAAGANACFSSGLSAGFGGVAGAACRGATEAVEAMLGLLVRAGRRPGLCRA</sequence>
<accession>A0A0J6RZG4</accession>
<protein>
    <submittedName>
        <fullName evidence="2">Uncharacterized protein</fullName>
    </submittedName>
</protein>
<feature type="region of interest" description="Disordered" evidence="1">
    <location>
        <begin position="1"/>
        <end position="90"/>
    </location>
</feature>
<reference evidence="2 3" key="1">
    <citation type="submission" date="2015-03" db="EMBL/GenBank/DDBJ databases">
        <title>Genome sequencing of Methylobacterium aquaticum DSM16371 type strain.</title>
        <authorList>
            <person name="Chaudhry V."/>
            <person name="Patil P.B."/>
        </authorList>
    </citation>
    <scope>NUCLEOTIDE SEQUENCE [LARGE SCALE GENOMIC DNA]</scope>
    <source>
        <strain evidence="2 3">DSM 16371</strain>
    </source>
</reference>
<gene>
    <name evidence="2" type="ORF">VP06_28045</name>
</gene>
<comment type="caution">
    <text evidence="2">The sequence shown here is derived from an EMBL/GenBank/DDBJ whole genome shotgun (WGS) entry which is preliminary data.</text>
</comment>